<dbReference type="Pfam" id="PF12323">
    <property type="entry name" value="HTH_OrfB_IS605"/>
    <property type="match status" value="1"/>
</dbReference>
<dbReference type="EMBL" id="UGLZ01000002">
    <property type="protein sequence ID" value="STU55031.1"/>
    <property type="molecule type" value="Genomic_DNA"/>
</dbReference>
<keyword evidence="3" id="KW-1185">Reference proteome</keyword>
<dbReference type="AlphaFoldDB" id="A0A377YW60"/>
<reference evidence="2 3" key="1">
    <citation type="submission" date="2018-06" db="EMBL/GenBank/DDBJ databases">
        <authorList>
            <consortium name="Pathogen Informatics"/>
            <person name="Doyle S."/>
        </authorList>
    </citation>
    <scope>NUCLEOTIDE SEQUENCE [LARGE SCALE GENOMIC DNA]</scope>
    <source>
        <strain evidence="2 3">NCTC5050</strain>
    </source>
</reference>
<evidence type="ECO:0000313" key="3">
    <source>
        <dbReference type="Proteomes" id="UP000255382"/>
    </source>
</evidence>
<dbReference type="Proteomes" id="UP000255382">
    <property type="component" value="Unassembled WGS sequence"/>
</dbReference>
<feature type="domain" description="Transposase putative helix-turn-helix" evidence="1">
    <location>
        <begin position="11"/>
        <end position="33"/>
    </location>
</feature>
<gene>
    <name evidence="2" type="ORF">NCTC5050_00084</name>
</gene>
<sequence>MPVARLTSPCGCARSVWNHGLEETTRILESGGKLPSAFELNRMLTVWKKTPELAYLGQ</sequence>
<protein>
    <submittedName>
        <fullName evidence="2">Helix-turn-helix domain</fullName>
    </submittedName>
</protein>
<name>A0A377YW60_KLEPO</name>
<organism evidence="2 3">
    <name type="scientific">Klebsiella pneumoniae subsp. ozaenae</name>
    <dbReference type="NCBI Taxonomy" id="574"/>
    <lineage>
        <taxon>Bacteria</taxon>
        <taxon>Pseudomonadati</taxon>
        <taxon>Pseudomonadota</taxon>
        <taxon>Gammaproteobacteria</taxon>
        <taxon>Enterobacterales</taxon>
        <taxon>Enterobacteriaceae</taxon>
        <taxon>Klebsiella/Raoultella group</taxon>
        <taxon>Klebsiella</taxon>
        <taxon>Klebsiella pneumoniae complex</taxon>
    </lineage>
</organism>
<evidence type="ECO:0000259" key="1">
    <source>
        <dbReference type="Pfam" id="PF12323"/>
    </source>
</evidence>
<accession>A0A377YW60</accession>
<proteinExistence type="predicted"/>
<dbReference type="InterPro" id="IPR021027">
    <property type="entry name" value="Transposase_put_HTH"/>
</dbReference>
<evidence type="ECO:0000313" key="2">
    <source>
        <dbReference type="EMBL" id="STU55031.1"/>
    </source>
</evidence>